<feature type="region of interest" description="Disordered" evidence="1">
    <location>
        <begin position="61"/>
        <end position="156"/>
    </location>
</feature>
<dbReference type="Proteomes" id="UP001190700">
    <property type="component" value="Unassembled WGS sequence"/>
</dbReference>
<keyword evidence="3" id="KW-1185">Reference proteome</keyword>
<dbReference type="AlphaFoldDB" id="A0AAE0B9V4"/>
<organism evidence="2 3">
    <name type="scientific">Cymbomonas tetramitiformis</name>
    <dbReference type="NCBI Taxonomy" id="36881"/>
    <lineage>
        <taxon>Eukaryota</taxon>
        <taxon>Viridiplantae</taxon>
        <taxon>Chlorophyta</taxon>
        <taxon>Pyramimonadophyceae</taxon>
        <taxon>Pyramimonadales</taxon>
        <taxon>Pyramimonadaceae</taxon>
        <taxon>Cymbomonas</taxon>
    </lineage>
</organism>
<proteinExistence type="predicted"/>
<dbReference type="EMBL" id="LGRX02035926">
    <property type="protein sequence ID" value="KAK3232693.1"/>
    <property type="molecule type" value="Genomic_DNA"/>
</dbReference>
<comment type="caution">
    <text evidence="2">The sequence shown here is derived from an EMBL/GenBank/DDBJ whole genome shotgun (WGS) entry which is preliminary data.</text>
</comment>
<sequence length="156" mass="16759">MIDRLQEWNRSATGATWDSWIRQYGPPEGSEATSKAYREAMRGPIMARIGEQEQRDRHHVFHGEGDTHDPISFGEGGDEAPVANVVPEGAHEAQGVRGEPELTTQAGVGPGIFGHTPEDPRVGTTRVRLQGPAGGGRRETCEKKTNPAPPTAGTAN</sequence>
<evidence type="ECO:0000313" key="3">
    <source>
        <dbReference type="Proteomes" id="UP001190700"/>
    </source>
</evidence>
<reference evidence="2 3" key="1">
    <citation type="journal article" date="2015" name="Genome Biol. Evol.">
        <title>Comparative Genomics of a Bacterivorous Green Alga Reveals Evolutionary Causalities and Consequences of Phago-Mixotrophic Mode of Nutrition.</title>
        <authorList>
            <person name="Burns J.A."/>
            <person name="Paasch A."/>
            <person name="Narechania A."/>
            <person name="Kim E."/>
        </authorList>
    </citation>
    <scope>NUCLEOTIDE SEQUENCE [LARGE SCALE GENOMIC DNA]</scope>
    <source>
        <strain evidence="2 3">PLY_AMNH</strain>
    </source>
</reference>
<gene>
    <name evidence="2" type="ORF">CYMTET_56963</name>
</gene>
<feature type="compositionally biased region" description="Basic and acidic residues" evidence="1">
    <location>
        <begin position="136"/>
        <end position="145"/>
    </location>
</feature>
<evidence type="ECO:0000313" key="2">
    <source>
        <dbReference type="EMBL" id="KAK3232693.1"/>
    </source>
</evidence>
<accession>A0AAE0B9V4</accession>
<evidence type="ECO:0000256" key="1">
    <source>
        <dbReference type="SAM" id="MobiDB-lite"/>
    </source>
</evidence>
<protein>
    <submittedName>
        <fullName evidence="2">Uncharacterized protein</fullName>
    </submittedName>
</protein>
<name>A0AAE0B9V4_9CHLO</name>